<dbReference type="Gene3D" id="3.30.1370.10">
    <property type="entry name" value="K Homology domain, type 1"/>
    <property type="match status" value="1"/>
</dbReference>
<name>A0A250XJY6_9CHLO</name>
<dbReference type="EC" id="2.7.7.8" evidence="2"/>
<protein>
    <recommendedName>
        <fullName evidence="2">polyribonucleotide nucleotidyltransferase</fullName>
        <ecNumber evidence="2">2.7.7.8</ecNumber>
    </recommendedName>
    <alternativeName>
        <fullName evidence="9">Polynucleotide phosphorylase 1</fullName>
    </alternativeName>
</protein>
<comment type="caution">
    <text evidence="12">The sequence shown here is derived from an EMBL/GenBank/DDBJ whole genome shotgun (WGS) entry which is preliminary data.</text>
</comment>
<dbReference type="GO" id="GO:0005739">
    <property type="term" value="C:mitochondrion"/>
    <property type="evidence" value="ECO:0007669"/>
    <property type="project" value="TreeGrafter"/>
</dbReference>
<dbReference type="InterPro" id="IPR015847">
    <property type="entry name" value="ExoRNase_PH_dom2"/>
</dbReference>
<dbReference type="SUPFAM" id="SSF50249">
    <property type="entry name" value="Nucleic acid-binding proteins"/>
    <property type="match status" value="1"/>
</dbReference>
<comment type="similarity">
    <text evidence="1">Belongs to the polyribonucleotide nucleotidyltransferase family.</text>
</comment>
<proteinExistence type="inferred from homology"/>
<evidence type="ECO:0000259" key="11">
    <source>
        <dbReference type="PROSITE" id="PS50126"/>
    </source>
</evidence>
<feature type="domain" description="S1 motif" evidence="11">
    <location>
        <begin position="715"/>
        <end position="783"/>
    </location>
</feature>
<dbReference type="NCBIfam" id="NF008805">
    <property type="entry name" value="PRK11824.1"/>
    <property type="match status" value="1"/>
</dbReference>
<dbReference type="Pfam" id="PF01138">
    <property type="entry name" value="RNase_PH"/>
    <property type="match status" value="2"/>
</dbReference>
<keyword evidence="3" id="KW-0963">Cytoplasm</keyword>
<evidence type="ECO:0000256" key="1">
    <source>
        <dbReference type="ARBA" id="ARBA00007404"/>
    </source>
</evidence>
<dbReference type="GO" id="GO:0009570">
    <property type="term" value="C:chloroplast stroma"/>
    <property type="evidence" value="ECO:0007669"/>
    <property type="project" value="TreeGrafter"/>
</dbReference>
<dbReference type="SMART" id="SM00322">
    <property type="entry name" value="KH"/>
    <property type="match status" value="1"/>
</dbReference>
<dbReference type="SUPFAM" id="SSF54791">
    <property type="entry name" value="Eukaryotic type KH-domain (KH-domain type I)"/>
    <property type="match status" value="1"/>
</dbReference>
<dbReference type="InterPro" id="IPR036612">
    <property type="entry name" value="KH_dom_type_1_sf"/>
</dbReference>
<dbReference type="InterPro" id="IPR015848">
    <property type="entry name" value="PNPase_PH_RNA-bd_bac/org-type"/>
</dbReference>
<dbReference type="SUPFAM" id="SSF46915">
    <property type="entry name" value="Polynucleotide phosphorylase/guanosine pentaphosphate synthase (PNPase/GPSI), domain 3"/>
    <property type="match status" value="1"/>
</dbReference>
<dbReference type="SUPFAM" id="SSF54211">
    <property type="entry name" value="Ribosomal protein S5 domain 2-like"/>
    <property type="match status" value="2"/>
</dbReference>
<evidence type="ECO:0000256" key="3">
    <source>
        <dbReference type="ARBA" id="ARBA00022490"/>
    </source>
</evidence>
<dbReference type="Gene3D" id="3.30.230.70">
    <property type="entry name" value="GHMP Kinase, N-terminal domain"/>
    <property type="match status" value="2"/>
</dbReference>
<evidence type="ECO:0000256" key="6">
    <source>
        <dbReference type="ARBA" id="ARBA00022694"/>
    </source>
</evidence>
<evidence type="ECO:0000256" key="8">
    <source>
        <dbReference type="ARBA" id="ARBA00022884"/>
    </source>
</evidence>
<evidence type="ECO:0000313" key="13">
    <source>
        <dbReference type="Proteomes" id="UP000232323"/>
    </source>
</evidence>
<dbReference type="GO" id="GO:0003723">
    <property type="term" value="F:RNA binding"/>
    <property type="evidence" value="ECO:0007669"/>
    <property type="project" value="UniProtKB-UniRule"/>
</dbReference>
<dbReference type="PROSITE" id="PS50084">
    <property type="entry name" value="KH_TYPE_1"/>
    <property type="match status" value="1"/>
</dbReference>
<dbReference type="EMBL" id="BEGY01000098">
    <property type="protein sequence ID" value="GAX83401.1"/>
    <property type="molecule type" value="Genomic_DNA"/>
</dbReference>
<evidence type="ECO:0000256" key="10">
    <source>
        <dbReference type="PROSITE-ProRule" id="PRU00117"/>
    </source>
</evidence>
<dbReference type="HAMAP" id="MF_01595">
    <property type="entry name" value="PNPase"/>
    <property type="match status" value="1"/>
</dbReference>
<evidence type="ECO:0000256" key="5">
    <source>
        <dbReference type="ARBA" id="ARBA00022679"/>
    </source>
</evidence>
<dbReference type="CDD" id="cd02393">
    <property type="entry name" value="KH-I_PNPase"/>
    <property type="match status" value="1"/>
</dbReference>
<dbReference type="SMART" id="SM00316">
    <property type="entry name" value="S1"/>
    <property type="match status" value="1"/>
</dbReference>
<dbReference type="AlphaFoldDB" id="A0A250XJY6"/>
<keyword evidence="5" id="KW-0808">Transferase</keyword>
<dbReference type="CDD" id="cd11364">
    <property type="entry name" value="RNase_PH_PNPase_2"/>
    <property type="match status" value="1"/>
</dbReference>
<evidence type="ECO:0000256" key="9">
    <source>
        <dbReference type="ARBA" id="ARBA00031451"/>
    </source>
</evidence>
<dbReference type="PANTHER" id="PTHR11252">
    <property type="entry name" value="POLYRIBONUCLEOTIDE NUCLEOTIDYLTRANSFERASE"/>
    <property type="match status" value="1"/>
</dbReference>
<dbReference type="GO" id="GO:0000965">
    <property type="term" value="P:mitochondrial RNA 3'-end processing"/>
    <property type="evidence" value="ECO:0007669"/>
    <property type="project" value="TreeGrafter"/>
</dbReference>
<keyword evidence="4" id="KW-0698">rRNA processing</keyword>
<keyword evidence="6" id="KW-0819">tRNA processing</keyword>
<evidence type="ECO:0000256" key="7">
    <source>
        <dbReference type="ARBA" id="ARBA00022695"/>
    </source>
</evidence>
<evidence type="ECO:0000256" key="4">
    <source>
        <dbReference type="ARBA" id="ARBA00022552"/>
    </source>
</evidence>
<dbReference type="GO" id="GO:0000175">
    <property type="term" value="F:3'-5'-RNA exonuclease activity"/>
    <property type="evidence" value="ECO:0007669"/>
    <property type="project" value="TreeGrafter"/>
</dbReference>
<evidence type="ECO:0000256" key="2">
    <source>
        <dbReference type="ARBA" id="ARBA00012416"/>
    </source>
</evidence>
<dbReference type="FunFam" id="3.30.1370.10:FF:000001">
    <property type="entry name" value="Polyribonucleotide nucleotidyltransferase"/>
    <property type="match status" value="1"/>
</dbReference>
<keyword evidence="13" id="KW-1185">Reference proteome</keyword>
<dbReference type="InterPro" id="IPR004087">
    <property type="entry name" value="KH_dom"/>
</dbReference>
<gene>
    <name evidence="12" type="ORF">CEUSTIGMA_g10826.t1</name>
</gene>
<dbReference type="STRING" id="1157962.A0A250XJY6"/>
<dbReference type="GO" id="GO:0008033">
    <property type="term" value="P:tRNA processing"/>
    <property type="evidence" value="ECO:0007669"/>
    <property type="project" value="UniProtKB-KW"/>
</dbReference>
<accession>A0A250XJY6</accession>
<dbReference type="PANTHER" id="PTHR11252:SF0">
    <property type="entry name" value="POLYRIBONUCLEOTIDE NUCLEOTIDYLTRANSFERASE 1, MITOCHONDRIAL"/>
    <property type="match status" value="1"/>
</dbReference>
<dbReference type="InterPro" id="IPR027408">
    <property type="entry name" value="PNPase/RNase_PH_dom_sf"/>
</dbReference>
<dbReference type="FunFam" id="3.30.230.70:FF:000001">
    <property type="entry name" value="Polyribonucleotide nucleotidyltransferase"/>
    <property type="match status" value="1"/>
</dbReference>
<dbReference type="OrthoDB" id="437922at2759"/>
<dbReference type="GO" id="GO:0006364">
    <property type="term" value="P:rRNA processing"/>
    <property type="evidence" value="ECO:0007669"/>
    <property type="project" value="UniProtKB-KW"/>
</dbReference>
<dbReference type="Pfam" id="PF00575">
    <property type="entry name" value="S1"/>
    <property type="match status" value="1"/>
</dbReference>
<dbReference type="InterPro" id="IPR004088">
    <property type="entry name" value="KH_dom_type_1"/>
</dbReference>
<organism evidence="12 13">
    <name type="scientific">Chlamydomonas eustigma</name>
    <dbReference type="NCBI Taxonomy" id="1157962"/>
    <lineage>
        <taxon>Eukaryota</taxon>
        <taxon>Viridiplantae</taxon>
        <taxon>Chlorophyta</taxon>
        <taxon>core chlorophytes</taxon>
        <taxon>Chlorophyceae</taxon>
        <taxon>CS clade</taxon>
        <taxon>Chlamydomonadales</taxon>
        <taxon>Chlamydomonadaceae</taxon>
        <taxon>Chlamydomonas</taxon>
    </lineage>
</organism>
<sequence length="813" mass="87480">MVASRAERGGLRMLKHNDGTRISKHKNALCFAPLVVTSHRSIAFSTKPCNLSTLKSELFVVKRRCSSQLKAAPESTSTSWTYQPLEVQSVILKAGNREIVLQTGEIGRQANGSVIATCGETMVHATACCGPNATGDGEFVPFTVNYQERFSAAGRTSSGYNKRDGRPRDNETLTSRLVDRPLRPMFTKGWTFETQVLETVLSYDGLNDPEPLAITAAAAALLISDIPFEKAVAGVRVAYIATDDRFIINPVSKDMVRSSLDLVVAGTRDAILMIEGFCDFLTEEQMLQAVGLGHSAIKKMCAQMEAWARIVGKPKLNHKLLTPAKGLEARVKELVGKPLKEVYMTSSTKEERSAVESQSEATAQNMLCSAADASNVSSLQISAAVKAVKSEIMREVVLEAGRRMDGRTLTDIRPITSRCNVLPRTHGSALFTRGETQALCVATLGPKSDAQRSENIRDETVTATDRFYLQYFFPPSSVGEVGKIGGAGRRELGHGALAQRALAPVIPPDSTFPYIMRVESNITESNGSSSMASVCGGCLALLDAGVPISRPVAGIAMGLILEPDGRFSILSDILGSEDALGDMDFKVAGDAEKITAFQMDIKVEGITLDIMRKALAQAGNGRRHILAQMGKSNPAPRKALSQYAPKVLRMKIDPTKKGLVIGPGGRIINQIKEVSKVSDVTMDEEGNVEVTSTILENAQKAADFIQLVVEDPPIGKVFRRCKVLSVQMFGAFVELGPGREGLVHISQLDIVPVQETTTVASPGGYMDVMVIDSGNGKISLSRKAVLLHDSGQSVESILKSGGAKSLPQVGRRM</sequence>
<dbReference type="Gene3D" id="2.40.50.140">
    <property type="entry name" value="Nucleic acid-binding proteins"/>
    <property type="match status" value="1"/>
</dbReference>
<dbReference type="InterPro" id="IPR012340">
    <property type="entry name" value="NA-bd_OB-fold"/>
</dbReference>
<dbReference type="InterPro" id="IPR036456">
    <property type="entry name" value="PNPase_PH_RNA-bd_sf"/>
</dbReference>
<dbReference type="InterPro" id="IPR003029">
    <property type="entry name" value="S1_domain"/>
</dbReference>
<keyword evidence="8 10" id="KW-0694">RNA-binding</keyword>
<dbReference type="GO" id="GO:0000958">
    <property type="term" value="P:mitochondrial mRNA catabolic process"/>
    <property type="evidence" value="ECO:0007669"/>
    <property type="project" value="TreeGrafter"/>
</dbReference>
<dbReference type="InterPro" id="IPR020568">
    <property type="entry name" value="Ribosomal_Su5_D2-typ_SF"/>
</dbReference>
<dbReference type="Pfam" id="PF03726">
    <property type="entry name" value="PNPase"/>
    <property type="match status" value="1"/>
</dbReference>
<dbReference type="GO" id="GO:0004654">
    <property type="term" value="F:polyribonucleotide nucleotidyltransferase activity"/>
    <property type="evidence" value="ECO:0007669"/>
    <property type="project" value="UniProtKB-EC"/>
</dbReference>
<dbReference type="InterPro" id="IPR001247">
    <property type="entry name" value="ExoRNase_PH_dom1"/>
</dbReference>
<dbReference type="Pfam" id="PF00013">
    <property type="entry name" value="KH_1"/>
    <property type="match status" value="1"/>
</dbReference>
<dbReference type="PROSITE" id="PS50126">
    <property type="entry name" value="S1"/>
    <property type="match status" value="1"/>
</dbReference>
<dbReference type="Proteomes" id="UP000232323">
    <property type="component" value="Unassembled WGS sequence"/>
</dbReference>
<dbReference type="GO" id="GO:0005829">
    <property type="term" value="C:cytosol"/>
    <property type="evidence" value="ECO:0007669"/>
    <property type="project" value="TreeGrafter"/>
</dbReference>
<keyword evidence="7" id="KW-0548">Nucleotidyltransferase</keyword>
<dbReference type="InterPro" id="IPR036345">
    <property type="entry name" value="ExoRNase_PH_dom2_sf"/>
</dbReference>
<dbReference type="SUPFAM" id="SSF55666">
    <property type="entry name" value="Ribonuclease PH domain 2-like"/>
    <property type="match status" value="2"/>
</dbReference>
<evidence type="ECO:0000313" key="12">
    <source>
        <dbReference type="EMBL" id="GAX83401.1"/>
    </source>
</evidence>
<reference evidence="12 13" key="1">
    <citation type="submission" date="2017-08" db="EMBL/GenBank/DDBJ databases">
        <title>Acidophilic green algal genome provides insights into adaptation to an acidic environment.</title>
        <authorList>
            <person name="Hirooka S."/>
            <person name="Hirose Y."/>
            <person name="Kanesaki Y."/>
            <person name="Higuchi S."/>
            <person name="Fujiwara T."/>
            <person name="Onuma R."/>
            <person name="Era A."/>
            <person name="Ohbayashi R."/>
            <person name="Uzuka A."/>
            <person name="Nozaki H."/>
            <person name="Yoshikawa H."/>
            <person name="Miyagishima S.Y."/>
        </authorList>
    </citation>
    <scope>NUCLEOTIDE SEQUENCE [LARGE SCALE GENOMIC DNA]</scope>
    <source>
        <strain evidence="12 13">NIES-2499</strain>
    </source>
</reference>
<dbReference type="NCBIfam" id="TIGR03591">
    <property type="entry name" value="polynuc_phos"/>
    <property type="match status" value="1"/>
</dbReference>
<dbReference type="Pfam" id="PF03725">
    <property type="entry name" value="RNase_PH_C"/>
    <property type="match status" value="1"/>
</dbReference>
<dbReference type="InterPro" id="IPR012162">
    <property type="entry name" value="PNPase"/>
</dbReference>